<dbReference type="Pfam" id="PF02625">
    <property type="entry name" value="XdhC_CoxI"/>
    <property type="match status" value="1"/>
</dbReference>
<feature type="domain" description="XdhC- CoxI" evidence="1">
    <location>
        <begin position="14"/>
        <end position="77"/>
    </location>
</feature>
<organism evidence="3 4">
    <name type="scientific">Salibacterium lacus</name>
    <dbReference type="NCBI Taxonomy" id="1898109"/>
    <lineage>
        <taxon>Bacteria</taxon>
        <taxon>Bacillati</taxon>
        <taxon>Bacillota</taxon>
        <taxon>Bacilli</taxon>
        <taxon>Bacillales</taxon>
        <taxon>Bacillaceae</taxon>
    </lineage>
</organism>
<proteinExistence type="predicted"/>
<evidence type="ECO:0000259" key="2">
    <source>
        <dbReference type="Pfam" id="PF13478"/>
    </source>
</evidence>
<dbReference type="Gene3D" id="3.40.50.720">
    <property type="entry name" value="NAD(P)-binding Rossmann-like Domain"/>
    <property type="match status" value="1"/>
</dbReference>
<comment type="caution">
    <text evidence="3">The sequence shown here is derived from an EMBL/GenBank/DDBJ whole genome shotgun (WGS) entry which is preliminary data.</text>
</comment>
<sequence length="340" mass="37412">MEDIHAVLEVLEKQTVRSVLATIVHVEGSAYRKEGTTMLVQEDGGQTGLLSGGCFEEDIHARLEEVWTGGSSVITYDMRGFDDLSWGQGTGCDGVIQVLLEPVKSRLYHDLMTMKEHLKAGNAVLMVKQLPADAGCAATLFECRGSVFGGWNGPAPSWINSARSGMQNREGAEGEEALYVHLFSPRPRLFVFGAGDDACPLVHLAAFSGFDVTVADWRPAKCTRIRFPDAYDLFTGFPEDMKKELDIKRGDFAVVMTHDFKRDKELLPYLRKKQLSYLGVLGSRRRTSLLLEEDSVPEDVRTPVGLSIAAEGPHEIAVSITAELIERFKSLPSGSEVMTV</sequence>
<keyword evidence="4" id="KW-1185">Reference proteome</keyword>
<dbReference type="InterPro" id="IPR027051">
    <property type="entry name" value="XdhC_Rossmann_dom"/>
</dbReference>
<dbReference type="RefSeq" id="WP_380713446.1">
    <property type="nucleotide sequence ID" value="NZ_JBHUML010000003.1"/>
</dbReference>
<dbReference type="Pfam" id="PF13478">
    <property type="entry name" value="XdhC_C"/>
    <property type="match status" value="1"/>
</dbReference>
<name>A0ABW5T410_9BACI</name>
<dbReference type="Proteomes" id="UP001597520">
    <property type="component" value="Unassembled WGS sequence"/>
</dbReference>
<gene>
    <name evidence="3" type="ORF">ACFSUB_11750</name>
</gene>
<dbReference type="InterPro" id="IPR052698">
    <property type="entry name" value="MoCofactor_Util/Proc"/>
</dbReference>
<dbReference type="PANTHER" id="PTHR30388:SF6">
    <property type="entry name" value="XANTHINE DEHYDROGENASE SUBUNIT A-RELATED"/>
    <property type="match status" value="1"/>
</dbReference>
<protein>
    <submittedName>
        <fullName evidence="3">XdhC family protein</fullName>
    </submittedName>
</protein>
<evidence type="ECO:0000313" key="4">
    <source>
        <dbReference type="Proteomes" id="UP001597520"/>
    </source>
</evidence>
<accession>A0ABW5T410</accession>
<evidence type="ECO:0000313" key="3">
    <source>
        <dbReference type="EMBL" id="MFD2706139.1"/>
    </source>
</evidence>
<dbReference type="PANTHER" id="PTHR30388">
    <property type="entry name" value="ALDEHYDE OXIDOREDUCTASE MOLYBDENUM COFACTOR ASSEMBLY PROTEIN"/>
    <property type="match status" value="1"/>
</dbReference>
<evidence type="ECO:0000259" key="1">
    <source>
        <dbReference type="Pfam" id="PF02625"/>
    </source>
</evidence>
<feature type="domain" description="XdhC Rossmann" evidence="2">
    <location>
        <begin position="189"/>
        <end position="324"/>
    </location>
</feature>
<dbReference type="InterPro" id="IPR003777">
    <property type="entry name" value="XdhC_CoxI"/>
</dbReference>
<reference evidence="4" key="1">
    <citation type="journal article" date="2019" name="Int. J. Syst. Evol. Microbiol.">
        <title>The Global Catalogue of Microorganisms (GCM) 10K type strain sequencing project: providing services to taxonomists for standard genome sequencing and annotation.</title>
        <authorList>
            <consortium name="The Broad Institute Genomics Platform"/>
            <consortium name="The Broad Institute Genome Sequencing Center for Infectious Disease"/>
            <person name="Wu L."/>
            <person name="Ma J."/>
        </authorList>
    </citation>
    <scope>NUCLEOTIDE SEQUENCE [LARGE SCALE GENOMIC DNA]</scope>
    <source>
        <strain evidence="4">KCTC 33792</strain>
    </source>
</reference>
<dbReference type="EMBL" id="JBHUML010000003">
    <property type="protein sequence ID" value="MFD2706139.1"/>
    <property type="molecule type" value="Genomic_DNA"/>
</dbReference>